<dbReference type="AlphaFoldDB" id="A0A6S6T7U4"/>
<gene>
    <name evidence="1" type="ORF">HELGO_WM21790</name>
</gene>
<organism evidence="1">
    <name type="scientific">uncultured Sulfurovum sp</name>
    <dbReference type="NCBI Taxonomy" id="269237"/>
    <lineage>
        <taxon>Bacteria</taxon>
        <taxon>Pseudomonadati</taxon>
        <taxon>Campylobacterota</taxon>
        <taxon>Epsilonproteobacteria</taxon>
        <taxon>Campylobacterales</taxon>
        <taxon>Sulfurovaceae</taxon>
        <taxon>Sulfurovum</taxon>
        <taxon>environmental samples</taxon>
    </lineage>
</organism>
<evidence type="ECO:0000313" key="1">
    <source>
        <dbReference type="EMBL" id="CAA6815034.1"/>
    </source>
</evidence>
<name>A0A6S6T7U4_9BACT</name>
<reference evidence="1" key="1">
    <citation type="submission" date="2020-01" db="EMBL/GenBank/DDBJ databases">
        <authorList>
            <person name="Meier V. D."/>
            <person name="Meier V D."/>
        </authorList>
    </citation>
    <scope>NUCLEOTIDE SEQUENCE</scope>
    <source>
        <strain evidence="1">HLG_WM_MAG_06</strain>
    </source>
</reference>
<sequence length="101" mass="11960">MAIRGFGQLKVEFYSHLDKIKDLYFNQGIVVFKILHQKVIDKYNLTLDYQAFCYYARKELKEKGEMKIKDKVITQNIMNNDATINEPIISRPSFYKANVFN</sequence>
<protein>
    <submittedName>
        <fullName evidence="1">Uncharacterized protein</fullName>
    </submittedName>
</protein>
<accession>A0A6S6T7U4</accession>
<proteinExistence type="predicted"/>
<dbReference type="EMBL" id="CACVAP010000080">
    <property type="protein sequence ID" value="CAA6815034.1"/>
    <property type="molecule type" value="Genomic_DNA"/>
</dbReference>